<gene>
    <name evidence="2" type="ORF">FOH10_06550</name>
</gene>
<dbReference type="RefSeq" id="WP_143980040.1">
    <property type="nucleotide sequence ID" value="NZ_CP041695.1"/>
</dbReference>
<dbReference type="GO" id="GO:0005524">
    <property type="term" value="F:ATP binding"/>
    <property type="evidence" value="ECO:0007669"/>
    <property type="project" value="InterPro"/>
</dbReference>
<dbReference type="AlphaFoldDB" id="A0A516NHS1"/>
<reference evidence="2 3" key="1">
    <citation type="submission" date="2019-07" db="EMBL/GenBank/DDBJ databases">
        <title>Complete Genome Sequence and Methylome Analysis of Nocardia otitidis-caviarum NEB252.</title>
        <authorList>
            <person name="Fomenkov A."/>
            <person name="Anton B.P."/>
            <person name="Vincze T."/>
            <person name="Roberts R.J."/>
        </authorList>
    </citation>
    <scope>NUCLEOTIDE SEQUENCE [LARGE SCALE GENOMIC DNA]</scope>
    <source>
        <strain evidence="2 3">NEB252</strain>
    </source>
</reference>
<dbReference type="InterPro" id="IPR011704">
    <property type="entry name" value="ATPase_dyneun-rel_AAA"/>
</dbReference>
<dbReference type="InterPro" id="IPR052934">
    <property type="entry name" value="Methyl-DNA_Rec/Restrict_Enz"/>
</dbReference>
<dbReference type="InterPro" id="IPR003593">
    <property type="entry name" value="AAA+_ATPase"/>
</dbReference>
<dbReference type="CDD" id="cd00009">
    <property type="entry name" value="AAA"/>
    <property type="match status" value="1"/>
</dbReference>
<accession>A0A516NHS1</accession>
<protein>
    <submittedName>
        <fullName evidence="2">AAA family ATPase</fullName>
    </submittedName>
</protein>
<dbReference type="REBASE" id="186456">
    <property type="entry name" value="NotMcrBCP"/>
</dbReference>
<dbReference type="PANTHER" id="PTHR37291:SF1">
    <property type="entry name" value="TYPE IV METHYL-DIRECTED RESTRICTION ENZYME ECOKMCRB SUBUNIT"/>
    <property type="match status" value="1"/>
</dbReference>
<dbReference type="PANTHER" id="PTHR37291">
    <property type="entry name" value="5-METHYLCYTOSINE-SPECIFIC RESTRICTION ENZYME B"/>
    <property type="match status" value="1"/>
</dbReference>
<dbReference type="Proteomes" id="UP000317039">
    <property type="component" value="Chromosome"/>
</dbReference>
<proteinExistence type="predicted"/>
<evidence type="ECO:0000313" key="3">
    <source>
        <dbReference type="Proteomes" id="UP000317039"/>
    </source>
</evidence>
<dbReference type="Gene3D" id="3.40.50.300">
    <property type="entry name" value="P-loop containing nucleotide triphosphate hydrolases"/>
    <property type="match status" value="1"/>
</dbReference>
<dbReference type="GO" id="GO:0016887">
    <property type="term" value="F:ATP hydrolysis activity"/>
    <property type="evidence" value="ECO:0007669"/>
    <property type="project" value="InterPro"/>
</dbReference>
<dbReference type="InterPro" id="IPR027417">
    <property type="entry name" value="P-loop_NTPase"/>
</dbReference>
<dbReference type="SMART" id="SM00382">
    <property type="entry name" value="AAA"/>
    <property type="match status" value="1"/>
</dbReference>
<dbReference type="EMBL" id="CP041695">
    <property type="protein sequence ID" value="QDP78452.1"/>
    <property type="molecule type" value="Genomic_DNA"/>
</dbReference>
<evidence type="ECO:0000259" key="1">
    <source>
        <dbReference type="SMART" id="SM00382"/>
    </source>
</evidence>
<dbReference type="SUPFAM" id="SSF52540">
    <property type="entry name" value="P-loop containing nucleoside triphosphate hydrolases"/>
    <property type="match status" value="1"/>
</dbReference>
<evidence type="ECO:0000313" key="2">
    <source>
        <dbReference type="EMBL" id="QDP78452.1"/>
    </source>
</evidence>
<dbReference type="KEGG" id="nod:FOH10_06550"/>
<organism evidence="2 3">
    <name type="scientific">Nocardia otitidiscaviarum</name>
    <dbReference type="NCBI Taxonomy" id="1823"/>
    <lineage>
        <taxon>Bacteria</taxon>
        <taxon>Bacillati</taxon>
        <taxon>Actinomycetota</taxon>
        <taxon>Actinomycetes</taxon>
        <taxon>Mycobacteriales</taxon>
        <taxon>Nocardiaceae</taxon>
        <taxon>Nocardia</taxon>
    </lineage>
</organism>
<dbReference type="Pfam" id="PF07728">
    <property type="entry name" value="AAA_5"/>
    <property type="match status" value="1"/>
</dbReference>
<dbReference type="GeneID" id="80332053"/>
<name>A0A516NHS1_9NOCA</name>
<feature type="domain" description="AAA+ ATPase" evidence="1">
    <location>
        <begin position="469"/>
        <end position="630"/>
    </location>
</feature>
<sequence>MTDPTSASFGRPAGVAVASLGRRMVEQCLGGGGSILTPSRPVWTRDNLAELRRDFVDRPDAGVGSFFSKLGKQLATTSPAAIQLFAELLLLNMLPITNLRGDTKIEQLQKVLGMSRTPVLVPADIVDTLRGGGVYHGGQAFNNYRWIQLQYLIKFASHFAELSETDRRLALSDPLVFRDAANAVETRQVAQRQSLLYLAFPSFYLPIVSPVHRRRIRDAFTDYLSHETGDVDQDLHDINEALMREQGNPVDFYRSPWKERWEPKPEVADPTDTVQHAWRVRGSNVLGYDLVPMWREKSIVSLSARLLRPVEPGITRDELKGYVEEDYRTSGYAARQEKSEEFYAFLARMHPGDLVVTVSQRRLYFGTITSDAEYSKSEDGLSNLRRTVKWESHSLPLDSAPDELITLLDSPSDVTDLSAQIDTLNPLVERRHGPASAKSAKLPDATPELAQRLHVPQAWLQECIDLLRDRPQLLFYGPPGTGKTYLAQKIAEHVAPDGNVTVVQFHPAYSYEDFFEGYRPIPMSNGQIGFDLKPGPLRRIVDKAVENPHAAYVLIIDEINRGNLAKIFGELYFLLEYRNTSIELLYRSESEGGFSLPRNLVMIGTMNTSDRSIALVDSAMRRRFAFLPLHPSESPTDGILRSWLAEYGYDITVADLLDALNARIEDPDFKIGPSYFMRSAVFAPGGLERVWRTAILPLLEEHHYGDRTIDVTETYGLDAIRRSLGPTPANLERDSGTTADTD</sequence>